<evidence type="ECO:0000256" key="3">
    <source>
        <dbReference type="SAM" id="Phobius"/>
    </source>
</evidence>
<dbReference type="GO" id="GO:0008270">
    <property type="term" value="F:zinc ion binding"/>
    <property type="evidence" value="ECO:0007669"/>
    <property type="project" value="UniProtKB-KW"/>
</dbReference>
<evidence type="ECO:0000313" key="6">
    <source>
        <dbReference type="Proteomes" id="UP000591131"/>
    </source>
</evidence>
<dbReference type="InterPro" id="IPR001841">
    <property type="entry name" value="Znf_RING"/>
</dbReference>
<keyword evidence="1" id="KW-0863">Zinc-finger</keyword>
<dbReference type="Pfam" id="PF13920">
    <property type="entry name" value="zf-C3HC4_3"/>
    <property type="match status" value="1"/>
</dbReference>
<dbReference type="EMBL" id="JAAPAO010000543">
    <property type="protein sequence ID" value="KAF4657404.1"/>
    <property type="molecule type" value="Genomic_DNA"/>
</dbReference>
<sequence>MDERFVGLCLSRECGLDVELWLRQQGNCKLLGEWRATARDYHQPVLPERSTIQNTQVEAERHGTDINELLEGSLTPEFSAIRLPAEAPGRVFLMREQATPWRITFPGCRPQQLQELPWTVREESFVFDGPELLLTTLEHTRLWQQRGRHPTILRGKEYSVDDGTFKVVLASDLALGIRRKMAPMWLLLVERRSEGSRGEVESLQEFVSEMLQEAGPAGQMDLEIQAHSCLRAVHERGSDTPSARQRLLALYIYSFIELAKEAGPLILPGSASVLLREQEAASAAGRNAQPTAALKPVSDAELKPVHLVTPPLPRASDCEFIKDFGFSVVASRPRPTATPPPASPQRPNGAQPSPLASPAPLLGATEAAGSSAEGSRGTGSDSSSMLWLLMLLLVLPAICVLVGLLSSRKRRNAARQVYVCAVCNRNFRLSVDTAQAGNLSNWVCRSCLYARSANRAHRAREREEVIAKRLEELREVEGKQVRLTRINTHFYRLRNSVVPQGRGEPVVEGQVAQVKPSAPEECLICLDGETPCDIVLLPCGHSGLCEACCEDIVCKHDGKCPVCRERIKMIARVKEKDLATEPATIGADDLEIGEIGNTTESSSTSDPQGKRGSVYLAEVIPCPDASVRIEAPP</sequence>
<organism evidence="5 6">
    <name type="scientific">Perkinsus chesapeaki</name>
    <name type="common">Clam parasite</name>
    <name type="synonym">Perkinsus andrewsi</name>
    <dbReference type="NCBI Taxonomy" id="330153"/>
    <lineage>
        <taxon>Eukaryota</taxon>
        <taxon>Sar</taxon>
        <taxon>Alveolata</taxon>
        <taxon>Perkinsozoa</taxon>
        <taxon>Perkinsea</taxon>
        <taxon>Perkinsida</taxon>
        <taxon>Perkinsidae</taxon>
        <taxon>Perkinsus</taxon>
    </lineage>
</organism>
<protein>
    <recommendedName>
        <fullName evidence="4">RING-type domain-containing protein</fullName>
    </recommendedName>
</protein>
<comment type="caution">
    <text evidence="5">The sequence shown here is derived from an EMBL/GenBank/DDBJ whole genome shotgun (WGS) entry which is preliminary data.</text>
</comment>
<evidence type="ECO:0000256" key="2">
    <source>
        <dbReference type="SAM" id="MobiDB-lite"/>
    </source>
</evidence>
<dbReference type="PANTHER" id="PTHR12109">
    <property type="entry name" value="RING FINGER PROTEIN 141-RELATED"/>
    <property type="match status" value="1"/>
</dbReference>
<evidence type="ECO:0000259" key="4">
    <source>
        <dbReference type="PROSITE" id="PS50089"/>
    </source>
</evidence>
<dbReference type="InterPro" id="IPR013083">
    <property type="entry name" value="Znf_RING/FYVE/PHD"/>
</dbReference>
<dbReference type="AlphaFoldDB" id="A0A7J6LDV5"/>
<feature type="region of interest" description="Disordered" evidence="2">
    <location>
        <begin position="589"/>
        <end position="611"/>
    </location>
</feature>
<dbReference type="PANTHER" id="PTHR12109:SF5">
    <property type="entry name" value="RING-TYPE DOMAIN-CONTAINING PROTEIN"/>
    <property type="match status" value="1"/>
</dbReference>
<dbReference type="SUPFAM" id="SSF57850">
    <property type="entry name" value="RING/U-box"/>
    <property type="match status" value="1"/>
</dbReference>
<keyword evidence="1" id="KW-0862">Zinc</keyword>
<gene>
    <name evidence="5" type="ORF">FOL47_008450</name>
</gene>
<name>A0A7J6LDV5_PERCH</name>
<dbReference type="InterPro" id="IPR047126">
    <property type="entry name" value="RNF141-like"/>
</dbReference>
<accession>A0A7J6LDV5</accession>
<keyword evidence="3" id="KW-0812">Transmembrane</keyword>
<dbReference type="SMART" id="SM00184">
    <property type="entry name" value="RING"/>
    <property type="match status" value="1"/>
</dbReference>
<proteinExistence type="predicted"/>
<keyword evidence="3" id="KW-1133">Transmembrane helix</keyword>
<reference evidence="5 6" key="1">
    <citation type="submission" date="2020-04" db="EMBL/GenBank/DDBJ databases">
        <title>Perkinsus chesapeaki whole genome sequence.</title>
        <authorList>
            <person name="Bogema D.R."/>
        </authorList>
    </citation>
    <scope>NUCLEOTIDE SEQUENCE [LARGE SCALE GENOMIC DNA]</scope>
    <source>
        <strain evidence="5">ATCC PRA-425</strain>
    </source>
</reference>
<dbReference type="OrthoDB" id="432493at2759"/>
<keyword evidence="3" id="KW-0472">Membrane</keyword>
<keyword evidence="1" id="KW-0479">Metal-binding</keyword>
<feature type="region of interest" description="Disordered" evidence="2">
    <location>
        <begin position="332"/>
        <end position="378"/>
    </location>
</feature>
<feature type="transmembrane region" description="Helical" evidence="3">
    <location>
        <begin position="385"/>
        <end position="405"/>
    </location>
</feature>
<feature type="domain" description="RING-type" evidence="4">
    <location>
        <begin position="522"/>
        <end position="564"/>
    </location>
</feature>
<dbReference type="Gene3D" id="3.30.40.10">
    <property type="entry name" value="Zinc/RING finger domain, C3HC4 (zinc finger)"/>
    <property type="match status" value="1"/>
</dbReference>
<evidence type="ECO:0000256" key="1">
    <source>
        <dbReference type="PROSITE-ProRule" id="PRU00175"/>
    </source>
</evidence>
<feature type="compositionally biased region" description="Low complexity" evidence="2">
    <location>
        <begin position="345"/>
        <end position="378"/>
    </location>
</feature>
<feature type="compositionally biased region" description="Polar residues" evidence="2">
    <location>
        <begin position="596"/>
        <end position="607"/>
    </location>
</feature>
<evidence type="ECO:0000313" key="5">
    <source>
        <dbReference type="EMBL" id="KAF4657404.1"/>
    </source>
</evidence>
<dbReference type="PROSITE" id="PS50089">
    <property type="entry name" value="ZF_RING_2"/>
    <property type="match status" value="1"/>
</dbReference>
<keyword evidence="6" id="KW-1185">Reference proteome</keyword>
<dbReference type="Proteomes" id="UP000591131">
    <property type="component" value="Unassembled WGS sequence"/>
</dbReference>